<evidence type="ECO:0000256" key="10">
    <source>
        <dbReference type="ARBA" id="ARBA00022917"/>
    </source>
</evidence>
<dbReference type="FunFam" id="2.20.28.20:FF:000001">
    <property type="entry name" value="Methionine--tRNA ligase"/>
    <property type="match status" value="1"/>
</dbReference>
<evidence type="ECO:0000256" key="8">
    <source>
        <dbReference type="ARBA" id="ARBA00022840"/>
    </source>
</evidence>
<feature type="non-terminal residue" evidence="18">
    <location>
        <position position="664"/>
    </location>
</feature>
<dbReference type="InterPro" id="IPR001412">
    <property type="entry name" value="aa-tRNA-synth_I_CS"/>
</dbReference>
<dbReference type="Pfam" id="PF01588">
    <property type="entry name" value="tRNA_bind"/>
    <property type="match status" value="1"/>
</dbReference>
<feature type="compositionally biased region" description="Low complexity" evidence="16">
    <location>
        <begin position="1"/>
        <end position="19"/>
    </location>
</feature>
<dbReference type="GO" id="GO:0006431">
    <property type="term" value="P:methionyl-tRNA aminoacylation"/>
    <property type="evidence" value="ECO:0007669"/>
    <property type="project" value="InterPro"/>
</dbReference>
<evidence type="ECO:0000256" key="13">
    <source>
        <dbReference type="ARBA" id="ARBA00047364"/>
    </source>
</evidence>
<evidence type="ECO:0000256" key="4">
    <source>
        <dbReference type="ARBA" id="ARBA00022490"/>
    </source>
</evidence>
<dbReference type="GO" id="GO:0017101">
    <property type="term" value="C:aminoacyl-tRNA synthetase multienzyme complex"/>
    <property type="evidence" value="ECO:0007669"/>
    <property type="project" value="TreeGrafter"/>
</dbReference>
<feature type="domain" description="TRNA-binding" evidence="17">
    <location>
        <begin position="601"/>
        <end position="664"/>
    </location>
</feature>
<evidence type="ECO:0000256" key="12">
    <source>
        <dbReference type="ARBA" id="ARBA00030904"/>
    </source>
</evidence>
<dbReference type="AlphaFoldDB" id="A0A199VSA5"/>
<evidence type="ECO:0000313" key="19">
    <source>
        <dbReference type="Proteomes" id="UP000092600"/>
    </source>
</evidence>
<evidence type="ECO:0000256" key="7">
    <source>
        <dbReference type="ARBA" id="ARBA00022741"/>
    </source>
</evidence>
<dbReference type="CDD" id="cd00814">
    <property type="entry name" value="MetRS_core"/>
    <property type="match status" value="1"/>
</dbReference>
<organism evidence="18 19">
    <name type="scientific">Ananas comosus</name>
    <name type="common">Pineapple</name>
    <name type="synonym">Ananas ananas</name>
    <dbReference type="NCBI Taxonomy" id="4615"/>
    <lineage>
        <taxon>Eukaryota</taxon>
        <taxon>Viridiplantae</taxon>
        <taxon>Streptophyta</taxon>
        <taxon>Embryophyta</taxon>
        <taxon>Tracheophyta</taxon>
        <taxon>Spermatophyta</taxon>
        <taxon>Magnoliopsida</taxon>
        <taxon>Liliopsida</taxon>
        <taxon>Poales</taxon>
        <taxon>Bromeliaceae</taxon>
        <taxon>Bromelioideae</taxon>
        <taxon>Ananas</taxon>
    </lineage>
</organism>
<dbReference type="InterPro" id="IPR041872">
    <property type="entry name" value="Anticodon_Met"/>
</dbReference>
<dbReference type="STRING" id="4615.A0A199VSA5"/>
<dbReference type="GO" id="GO:0005524">
    <property type="term" value="F:ATP binding"/>
    <property type="evidence" value="ECO:0007669"/>
    <property type="project" value="UniProtKB-KW"/>
</dbReference>
<dbReference type="PROSITE" id="PS50886">
    <property type="entry name" value="TRBD"/>
    <property type="match status" value="1"/>
</dbReference>
<dbReference type="Proteomes" id="UP000092600">
    <property type="component" value="Unassembled WGS sequence"/>
</dbReference>
<evidence type="ECO:0000256" key="14">
    <source>
        <dbReference type="PROSITE-ProRule" id="PRU00209"/>
    </source>
</evidence>
<dbReference type="InterPro" id="IPR029038">
    <property type="entry name" value="MetRS_Zn"/>
</dbReference>
<dbReference type="SUPFAM" id="SSF47323">
    <property type="entry name" value="Anticodon-binding domain of a subclass of class I aminoacyl-tRNA synthetases"/>
    <property type="match status" value="1"/>
</dbReference>
<keyword evidence="4" id="KW-0963">Cytoplasm</keyword>
<dbReference type="EC" id="6.1.1.10" evidence="3"/>
<keyword evidence="7 15" id="KW-0547">Nucleotide-binding</keyword>
<comment type="catalytic activity">
    <reaction evidence="13">
        <text>tRNA(Met) + L-methionine + ATP = L-methionyl-tRNA(Met) + AMP + diphosphate</text>
        <dbReference type="Rhea" id="RHEA:13481"/>
        <dbReference type="Rhea" id="RHEA-COMP:9667"/>
        <dbReference type="Rhea" id="RHEA-COMP:9698"/>
        <dbReference type="ChEBI" id="CHEBI:30616"/>
        <dbReference type="ChEBI" id="CHEBI:33019"/>
        <dbReference type="ChEBI" id="CHEBI:57844"/>
        <dbReference type="ChEBI" id="CHEBI:78442"/>
        <dbReference type="ChEBI" id="CHEBI:78530"/>
        <dbReference type="ChEBI" id="CHEBI:456215"/>
        <dbReference type="EC" id="6.1.1.10"/>
    </reaction>
</comment>
<dbReference type="GO" id="GO:0005829">
    <property type="term" value="C:cytosol"/>
    <property type="evidence" value="ECO:0007669"/>
    <property type="project" value="TreeGrafter"/>
</dbReference>
<keyword evidence="6 15" id="KW-0436">Ligase</keyword>
<accession>A0A199VSA5</accession>
<dbReference type="GO" id="GO:0048608">
    <property type="term" value="P:reproductive structure development"/>
    <property type="evidence" value="ECO:0007669"/>
    <property type="project" value="UniProtKB-ARBA"/>
</dbReference>
<dbReference type="InterPro" id="IPR012340">
    <property type="entry name" value="NA-bd_OB-fold"/>
</dbReference>
<dbReference type="Pfam" id="PF19303">
    <property type="entry name" value="Anticodon_3"/>
    <property type="match status" value="1"/>
</dbReference>
<dbReference type="NCBIfam" id="TIGR00398">
    <property type="entry name" value="metG"/>
    <property type="match status" value="1"/>
</dbReference>
<dbReference type="InterPro" id="IPR014729">
    <property type="entry name" value="Rossmann-like_a/b/a_fold"/>
</dbReference>
<dbReference type="PANTHER" id="PTHR45765:SF1">
    <property type="entry name" value="METHIONINE--TRNA LIGASE, CYTOPLASMIC"/>
    <property type="match status" value="1"/>
</dbReference>
<dbReference type="PRINTS" id="PR01041">
    <property type="entry name" value="TRNASYNTHMET"/>
</dbReference>
<evidence type="ECO:0000256" key="6">
    <source>
        <dbReference type="ARBA" id="ARBA00022598"/>
    </source>
</evidence>
<dbReference type="CDD" id="cd07957">
    <property type="entry name" value="Anticodon_Ia_Met"/>
    <property type="match status" value="1"/>
</dbReference>
<keyword evidence="11 15" id="KW-0030">Aminoacyl-tRNA synthetase</keyword>
<evidence type="ECO:0000256" key="3">
    <source>
        <dbReference type="ARBA" id="ARBA00012838"/>
    </source>
</evidence>
<gene>
    <name evidence="18" type="ORF">ACMD2_21886</name>
</gene>
<keyword evidence="8 15" id="KW-0067">ATP-binding</keyword>
<dbReference type="GO" id="GO:0009791">
    <property type="term" value="P:post-embryonic development"/>
    <property type="evidence" value="ECO:0007669"/>
    <property type="project" value="UniProtKB-ARBA"/>
</dbReference>
<reference evidence="18 19" key="1">
    <citation type="journal article" date="2016" name="DNA Res.">
        <title>The draft genome of MD-2 pineapple using hybrid error correction of long reads.</title>
        <authorList>
            <person name="Redwan R.M."/>
            <person name="Saidin A."/>
            <person name="Kumar S.V."/>
        </authorList>
    </citation>
    <scope>NUCLEOTIDE SEQUENCE [LARGE SCALE GENOMIC DNA]</scope>
    <source>
        <strain evidence="19">cv. MD2</strain>
        <tissue evidence="18">Leaf</tissue>
    </source>
</reference>
<dbReference type="SUPFAM" id="SSF52374">
    <property type="entry name" value="Nucleotidylyl transferase"/>
    <property type="match status" value="1"/>
</dbReference>
<feature type="region of interest" description="Disordered" evidence="16">
    <location>
        <begin position="1"/>
        <end position="21"/>
    </location>
</feature>
<dbReference type="Gene3D" id="3.40.50.620">
    <property type="entry name" value="HUPs"/>
    <property type="match status" value="1"/>
</dbReference>
<dbReference type="SUPFAM" id="SSF50249">
    <property type="entry name" value="Nucleic acid-binding proteins"/>
    <property type="match status" value="1"/>
</dbReference>
<name>A0A199VSA5_ANACO</name>
<evidence type="ECO:0000259" key="17">
    <source>
        <dbReference type="PROSITE" id="PS50886"/>
    </source>
</evidence>
<evidence type="ECO:0000256" key="2">
    <source>
        <dbReference type="ARBA" id="ARBA00005594"/>
    </source>
</evidence>
<comment type="subcellular location">
    <subcellularLocation>
        <location evidence="1">Cytoplasm</location>
    </subcellularLocation>
</comment>
<evidence type="ECO:0000256" key="15">
    <source>
        <dbReference type="RuleBase" id="RU363039"/>
    </source>
</evidence>
<dbReference type="InterPro" id="IPR014758">
    <property type="entry name" value="Met-tRNA_synth"/>
</dbReference>
<evidence type="ECO:0000256" key="11">
    <source>
        <dbReference type="ARBA" id="ARBA00023146"/>
    </source>
</evidence>
<proteinExistence type="inferred from homology"/>
<protein>
    <recommendedName>
        <fullName evidence="3">methionine--tRNA ligase</fullName>
        <ecNumber evidence="3">6.1.1.10</ecNumber>
    </recommendedName>
    <alternativeName>
        <fullName evidence="12">Methionyl-tRNA synthetase</fullName>
    </alternativeName>
</protein>
<keyword evidence="10 15" id="KW-0648">Protein biosynthesis</keyword>
<evidence type="ECO:0000313" key="18">
    <source>
        <dbReference type="EMBL" id="OAY79883.1"/>
    </source>
</evidence>
<evidence type="ECO:0000256" key="16">
    <source>
        <dbReference type="SAM" id="MobiDB-lite"/>
    </source>
</evidence>
<dbReference type="InterPro" id="IPR033911">
    <property type="entry name" value="MetRS_core"/>
</dbReference>
<keyword evidence="5 14" id="KW-0820">tRNA-binding</keyword>
<dbReference type="FunFam" id="1.10.730.10:FF:000024">
    <property type="entry name" value="Methionine--tRNA ligase cytoplasmic"/>
    <property type="match status" value="1"/>
</dbReference>
<dbReference type="EMBL" id="LSRQ01000992">
    <property type="protein sequence ID" value="OAY79883.1"/>
    <property type="molecule type" value="Genomic_DNA"/>
</dbReference>
<sequence>MGDSAAATATATTTTKATPPTLPVAGRRNVLITSALPYVNNVPHLGNIIGWYNAIYICGTDEYGTATETKAMEENCSPKEICDKYHAIHKEFAKLFPQTDGNNWLSENTMQQLYCDTCQRFLADRLVEGTCPTPGCNYESARGDQCEKCGKLLNPTELIDPKCKVCRNTPRIRDTDHLFLELPLLREKLEKYISEMSVAGGWSQNAIQATNAWLKEGLKPRCITRDLKWGVPVPHEKYKDKVFYVWFDAPIGYISITACYTPDWEKWWKNPDMVELYQFMGKDNVPFHTVMFPSTLLGTGEKWTMMKTISVTEYLNYEAGKFSKSKGIGVFGNDAKDTKIPTEVWRYYLLTNRPEVSDTLFTWADLQAKLNSELLSNLGNFINRVLSFIAKPAGAGYDSTIPDAPNAESHQLTKTLAENVGKLVDQYLDAMEKVKLKQGLKTAMSISSEGNGYLQESQFWKLYKEDPSSCAIVMKTSLGLVYLLACLLEPFMPSFSNEKSISHFLMRKEISIKQKDLGIFYLRHRIGKPEPLFKELKDEEVEFFRQKFAGSQAERVLKAEADAKKVAEQLKTTKISEGNSKKEKTKPAGSTKTKAAEAEVTISRLDIRVGRIKKAQKHPDADSLYVEEIDVGEESTRTVVSGLVKYIPLEEMQVCSLLLFLFYF</sequence>
<keyword evidence="9 14" id="KW-0694">RNA-binding</keyword>
<dbReference type="InterPro" id="IPR015413">
    <property type="entry name" value="Methionyl/Leucyl_tRNA_Synth"/>
</dbReference>
<dbReference type="Pfam" id="PF09334">
    <property type="entry name" value="tRNA-synt_1g"/>
    <property type="match status" value="1"/>
</dbReference>
<dbReference type="InterPro" id="IPR009080">
    <property type="entry name" value="tRNAsynth_Ia_anticodon-bd"/>
</dbReference>
<evidence type="ECO:0000256" key="9">
    <source>
        <dbReference type="ARBA" id="ARBA00022884"/>
    </source>
</evidence>
<dbReference type="SUPFAM" id="SSF57770">
    <property type="entry name" value="Methionyl-tRNA synthetase (MetRS), Zn-domain"/>
    <property type="match status" value="1"/>
</dbReference>
<dbReference type="Gene3D" id="2.40.50.140">
    <property type="entry name" value="Nucleic acid-binding proteins"/>
    <property type="match status" value="1"/>
</dbReference>
<dbReference type="Gene3D" id="1.10.730.10">
    <property type="entry name" value="Isoleucyl-tRNA Synthetase, Domain 1"/>
    <property type="match status" value="1"/>
</dbReference>
<dbReference type="InterPro" id="IPR023458">
    <property type="entry name" value="Met-tRNA_ligase_1"/>
</dbReference>
<dbReference type="InterPro" id="IPR002547">
    <property type="entry name" value="tRNA-bd_dom"/>
</dbReference>
<dbReference type="PROSITE" id="PS00178">
    <property type="entry name" value="AA_TRNA_LIGASE_I"/>
    <property type="match status" value="1"/>
</dbReference>
<evidence type="ECO:0000256" key="5">
    <source>
        <dbReference type="ARBA" id="ARBA00022555"/>
    </source>
</evidence>
<comment type="similarity">
    <text evidence="2 15">Belongs to the class-I aminoacyl-tRNA synthetase family.</text>
</comment>
<dbReference type="GO" id="GO:0000049">
    <property type="term" value="F:tRNA binding"/>
    <property type="evidence" value="ECO:0007669"/>
    <property type="project" value="UniProtKB-UniRule"/>
</dbReference>
<feature type="region of interest" description="Disordered" evidence="16">
    <location>
        <begin position="574"/>
        <end position="593"/>
    </location>
</feature>
<comment type="caution">
    <text evidence="18">The sequence shown here is derived from an EMBL/GenBank/DDBJ whole genome shotgun (WGS) entry which is preliminary data.</text>
</comment>
<evidence type="ECO:0000256" key="1">
    <source>
        <dbReference type="ARBA" id="ARBA00004496"/>
    </source>
</evidence>
<dbReference type="GO" id="GO:0004825">
    <property type="term" value="F:methionine-tRNA ligase activity"/>
    <property type="evidence" value="ECO:0007669"/>
    <property type="project" value="UniProtKB-EC"/>
</dbReference>
<dbReference type="PANTHER" id="PTHR45765">
    <property type="entry name" value="METHIONINE--TRNA LIGASE"/>
    <property type="match status" value="1"/>
</dbReference>